<feature type="modified residue" description="N6-(pyridoxal phosphate)lysine" evidence="6">
    <location>
        <position position="285"/>
    </location>
</feature>
<comment type="similarity">
    <text evidence="2 7">Belongs to the group II decarboxylase family.</text>
</comment>
<evidence type="ECO:0000256" key="4">
    <source>
        <dbReference type="ARBA" id="ARBA00022898"/>
    </source>
</evidence>
<dbReference type="Gene3D" id="3.40.640.10">
    <property type="entry name" value="Type I PLP-dependent aspartate aminotransferase-like (Major domain)"/>
    <property type="match status" value="1"/>
</dbReference>
<accession>A0A4R1EV87</accession>
<evidence type="ECO:0000256" key="6">
    <source>
        <dbReference type="PIRSR" id="PIRSR602129-50"/>
    </source>
</evidence>
<evidence type="ECO:0000256" key="3">
    <source>
        <dbReference type="ARBA" id="ARBA00022793"/>
    </source>
</evidence>
<dbReference type="GO" id="GO:0019752">
    <property type="term" value="P:carboxylic acid metabolic process"/>
    <property type="evidence" value="ECO:0007669"/>
    <property type="project" value="InterPro"/>
</dbReference>
<keyword evidence="9" id="KW-1185">Reference proteome</keyword>
<dbReference type="GO" id="GO:0016831">
    <property type="term" value="F:carboxy-lyase activity"/>
    <property type="evidence" value="ECO:0007669"/>
    <property type="project" value="UniProtKB-KW"/>
</dbReference>
<dbReference type="AlphaFoldDB" id="A0A4R1EV87"/>
<evidence type="ECO:0000256" key="5">
    <source>
        <dbReference type="ARBA" id="ARBA00023239"/>
    </source>
</evidence>
<sequence>MHNLNNELEMLKQVIQDFEKDRPVNTAASAREVLETLDVGLSDSGCDSETLIAFAKQYVGLNPDVSQTDFFKLLYSGLNAPALFGEWVASLSNANMHTYQMSPVATLMELELIKQWNQLIGYEHGEGVLVSGGSQGNLIGMMLGRHHKVGDCKRLGLLGKTLVAYVSDQAHYSSQRAANLLGIGTDNLIGVASDEEGRLIPEELEKEIKSSLEKGHTPFYIGLTAGTTVIGAYDPIKPCAEIAKRYALWLHVDGAWGAPVLFSKDHRHLMSDVSLSDSMSWDAHKLLSVPLTASGIQVKNPGMLKDAIAGGGGEYLFHQDENADFNLGEKSIQCGRRADSLKVWMSWKANGSQGFANKVEHLQIMKAHCVEQIENHPRFTLLAPSAYLNILFRYEPEAALSEEQLRELNITICKNLKSKGSSFIDYASFKGRSGIRLILGNVDTTSEIVDNVLALCAEEGDLLTQ</sequence>
<keyword evidence="3" id="KW-0210">Decarboxylase</keyword>
<dbReference type="GO" id="GO:0030170">
    <property type="term" value="F:pyridoxal phosphate binding"/>
    <property type="evidence" value="ECO:0007669"/>
    <property type="project" value="InterPro"/>
</dbReference>
<dbReference type="InterPro" id="IPR002129">
    <property type="entry name" value="PyrdxlP-dep_de-COase"/>
</dbReference>
<dbReference type="InterPro" id="IPR015421">
    <property type="entry name" value="PyrdxlP-dep_Trfase_major"/>
</dbReference>
<evidence type="ECO:0000256" key="1">
    <source>
        <dbReference type="ARBA" id="ARBA00001933"/>
    </source>
</evidence>
<organism evidence="8 9">
    <name type="scientific">Cocleimonas flava</name>
    <dbReference type="NCBI Taxonomy" id="634765"/>
    <lineage>
        <taxon>Bacteria</taxon>
        <taxon>Pseudomonadati</taxon>
        <taxon>Pseudomonadota</taxon>
        <taxon>Gammaproteobacteria</taxon>
        <taxon>Thiotrichales</taxon>
        <taxon>Thiotrichaceae</taxon>
        <taxon>Cocleimonas</taxon>
    </lineage>
</organism>
<dbReference type="Pfam" id="PF00282">
    <property type="entry name" value="Pyridoxal_deC"/>
    <property type="match status" value="1"/>
</dbReference>
<dbReference type="Proteomes" id="UP000294887">
    <property type="component" value="Unassembled WGS sequence"/>
</dbReference>
<dbReference type="PROSITE" id="PS00392">
    <property type="entry name" value="DDC_GAD_HDC_YDC"/>
    <property type="match status" value="1"/>
</dbReference>
<dbReference type="InterPro" id="IPR021115">
    <property type="entry name" value="Pyridoxal-P_BS"/>
</dbReference>
<keyword evidence="5 7" id="KW-0456">Lyase</keyword>
<evidence type="ECO:0000313" key="9">
    <source>
        <dbReference type="Proteomes" id="UP000294887"/>
    </source>
</evidence>
<dbReference type="InterPro" id="IPR015424">
    <property type="entry name" value="PyrdxlP-dep_Trfase"/>
</dbReference>
<dbReference type="PANTHER" id="PTHR45677:SF8">
    <property type="entry name" value="CYSTEINE SULFINIC ACID DECARBOXYLASE"/>
    <property type="match status" value="1"/>
</dbReference>
<dbReference type="Gene3D" id="3.90.1150.170">
    <property type="match status" value="1"/>
</dbReference>
<reference evidence="8 9" key="1">
    <citation type="submission" date="2019-03" db="EMBL/GenBank/DDBJ databases">
        <title>Genomic Encyclopedia of Type Strains, Phase IV (KMG-IV): sequencing the most valuable type-strain genomes for metagenomic binning, comparative biology and taxonomic classification.</title>
        <authorList>
            <person name="Goeker M."/>
        </authorList>
    </citation>
    <scope>NUCLEOTIDE SEQUENCE [LARGE SCALE GENOMIC DNA]</scope>
    <source>
        <strain evidence="8 9">DSM 24830</strain>
    </source>
</reference>
<evidence type="ECO:0000256" key="2">
    <source>
        <dbReference type="ARBA" id="ARBA00009533"/>
    </source>
</evidence>
<dbReference type="RefSeq" id="WP_131906348.1">
    <property type="nucleotide sequence ID" value="NZ_BAAAFU010000006.1"/>
</dbReference>
<protein>
    <submittedName>
        <fullName evidence="8">Sulfinoalanine decarboxylase</fullName>
    </submittedName>
</protein>
<gene>
    <name evidence="8" type="ORF">EV695_2558</name>
</gene>
<dbReference type="OrthoDB" id="9803665at2"/>
<evidence type="ECO:0000313" key="8">
    <source>
        <dbReference type="EMBL" id="TCJ84600.1"/>
    </source>
</evidence>
<dbReference type="EMBL" id="SMFQ01000004">
    <property type="protein sequence ID" value="TCJ84600.1"/>
    <property type="molecule type" value="Genomic_DNA"/>
</dbReference>
<proteinExistence type="inferred from homology"/>
<dbReference type="PANTHER" id="PTHR45677">
    <property type="entry name" value="GLUTAMATE DECARBOXYLASE-RELATED"/>
    <property type="match status" value="1"/>
</dbReference>
<comment type="caution">
    <text evidence="8">The sequence shown here is derived from an EMBL/GenBank/DDBJ whole genome shotgun (WGS) entry which is preliminary data.</text>
</comment>
<comment type="cofactor">
    <cofactor evidence="1 6 7">
        <name>pyridoxal 5'-phosphate</name>
        <dbReference type="ChEBI" id="CHEBI:597326"/>
    </cofactor>
</comment>
<keyword evidence="4 6" id="KW-0663">Pyridoxal phosphate</keyword>
<evidence type="ECO:0000256" key="7">
    <source>
        <dbReference type="RuleBase" id="RU000382"/>
    </source>
</evidence>
<dbReference type="GO" id="GO:0005737">
    <property type="term" value="C:cytoplasm"/>
    <property type="evidence" value="ECO:0007669"/>
    <property type="project" value="TreeGrafter"/>
</dbReference>
<dbReference type="SUPFAM" id="SSF53383">
    <property type="entry name" value="PLP-dependent transferases"/>
    <property type="match status" value="1"/>
</dbReference>
<name>A0A4R1EV87_9GAMM</name>